<comment type="similarity">
    <text evidence="2 11">Belongs to the class-I aminoacyl-tRNA synthetase family.</text>
</comment>
<evidence type="ECO:0000259" key="12">
    <source>
        <dbReference type="Pfam" id="PF00133"/>
    </source>
</evidence>
<dbReference type="Gene3D" id="1.10.730.10">
    <property type="entry name" value="Isoleucyl-tRNA Synthetase, Domain 1"/>
    <property type="match status" value="1"/>
</dbReference>
<keyword evidence="4 11" id="KW-0436">Ligase</keyword>
<evidence type="ECO:0000256" key="8">
    <source>
        <dbReference type="ARBA" id="ARBA00023146"/>
    </source>
</evidence>
<proteinExistence type="inferred from homology"/>
<dbReference type="SUPFAM" id="SSF52374">
    <property type="entry name" value="Nucleotidylyl transferase"/>
    <property type="match status" value="1"/>
</dbReference>
<dbReference type="EnsemblMetazoa" id="GBRI023841-RA">
    <property type="protein sequence ID" value="GBRI023841-PA"/>
    <property type="gene ID" value="GBRI023841"/>
</dbReference>
<dbReference type="InterPro" id="IPR001412">
    <property type="entry name" value="aa-tRNA-synth_I_CS"/>
</dbReference>
<feature type="domain" description="Aminoacyl-tRNA synthetase class Ia" evidence="12">
    <location>
        <begin position="47"/>
        <end position="237"/>
    </location>
</feature>
<dbReference type="Pfam" id="PF08264">
    <property type="entry name" value="Anticodon_1"/>
    <property type="match status" value="1"/>
</dbReference>
<reference evidence="15" key="1">
    <citation type="submission" date="2014-03" db="EMBL/GenBank/DDBJ databases">
        <authorList>
            <person name="Aksoy S."/>
            <person name="Warren W."/>
            <person name="Wilson R.K."/>
        </authorList>
    </citation>
    <scope>NUCLEOTIDE SEQUENCE [LARGE SCALE GENOMIC DNA]</scope>
    <source>
        <strain evidence="15">IAEA</strain>
    </source>
</reference>
<evidence type="ECO:0000256" key="5">
    <source>
        <dbReference type="ARBA" id="ARBA00022741"/>
    </source>
</evidence>
<dbReference type="InterPro" id="IPR014729">
    <property type="entry name" value="Rossmann-like_a/b/a_fold"/>
</dbReference>
<evidence type="ECO:0000256" key="10">
    <source>
        <dbReference type="ARBA" id="ARBA00047469"/>
    </source>
</evidence>
<dbReference type="PRINTS" id="PR00985">
    <property type="entry name" value="TRNASYNTHLEU"/>
</dbReference>
<keyword evidence="15" id="KW-1185">Reference proteome</keyword>
<dbReference type="GO" id="GO:0005739">
    <property type="term" value="C:mitochondrion"/>
    <property type="evidence" value="ECO:0007669"/>
    <property type="project" value="UniProtKB-SubCell"/>
</dbReference>
<evidence type="ECO:0000256" key="6">
    <source>
        <dbReference type="ARBA" id="ARBA00022840"/>
    </source>
</evidence>
<dbReference type="GO" id="GO:0005524">
    <property type="term" value="F:ATP binding"/>
    <property type="evidence" value="ECO:0007669"/>
    <property type="project" value="UniProtKB-KW"/>
</dbReference>
<dbReference type="PROSITE" id="PS00178">
    <property type="entry name" value="AA_TRNA_LIGASE_I"/>
    <property type="match status" value="1"/>
</dbReference>
<evidence type="ECO:0000256" key="4">
    <source>
        <dbReference type="ARBA" id="ARBA00022598"/>
    </source>
</evidence>
<dbReference type="InterPro" id="IPR002302">
    <property type="entry name" value="Leu-tRNA-ligase"/>
</dbReference>
<dbReference type="CDD" id="cd00812">
    <property type="entry name" value="LeuRS_core"/>
    <property type="match status" value="1"/>
</dbReference>
<dbReference type="FunFam" id="3.40.50.620:FF:000100">
    <property type="entry name" value="probable leucine--tRNA ligase, mitochondrial"/>
    <property type="match status" value="1"/>
</dbReference>
<name>A0A1A9WLE5_9MUSC</name>
<feature type="domain" description="Aminoacyl-tRNA synthetase class Ia" evidence="12">
    <location>
        <begin position="394"/>
        <end position="548"/>
    </location>
</feature>
<dbReference type="PANTHER" id="PTHR43740">
    <property type="entry name" value="LEUCYL-TRNA SYNTHETASE"/>
    <property type="match status" value="1"/>
</dbReference>
<dbReference type="GO" id="GO:0032543">
    <property type="term" value="P:mitochondrial translation"/>
    <property type="evidence" value="ECO:0007669"/>
    <property type="project" value="TreeGrafter"/>
</dbReference>
<accession>A0A1A9WLE5</accession>
<dbReference type="VEuPathDB" id="VectorBase:GBRI023841"/>
<evidence type="ECO:0000256" key="11">
    <source>
        <dbReference type="RuleBase" id="RU363035"/>
    </source>
</evidence>
<dbReference type="SUPFAM" id="SSF47323">
    <property type="entry name" value="Anticodon-binding domain of a subclass of class I aminoacyl-tRNA synthetases"/>
    <property type="match status" value="1"/>
</dbReference>
<organism evidence="14 15">
    <name type="scientific">Glossina brevipalpis</name>
    <dbReference type="NCBI Taxonomy" id="37001"/>
    <lineage>
        <taxon>Eukaryota</taxon>
        <taxon>Metazoa</taxon>
        <taxon>Ecdysozoa</taxon>
        <taxon>Arthropoda</taxon>
        <taxon>Hexapoda</taxon>
        <taxon>Insecta</taxon>
        <taxon>Pterygota</taxon>
        <taxon>Neoptera</taxon>
        <taxon>Endopterygota</taxon>
        <taxon>Diptera</taxon>
        <taxon>Brachycera</taxon>
        <taxon>Muscomorpha</taxon>
        <taxon>Hippoboscoidea</taxon>
        <taxon>Glossinidae</taxon>
        <taxon>Glossina</taxon>
    </lineage>
</organism>
<evidence type="ECO:0000256" key="9">
    <source>
        <dbReference type="ARBA" id="ARBA00030520"/>
    </source>
</evidence>
<dbReference type="Gene3D" id="2.20.28.290">
    <property type="match status" value="1"/>
</dbReference>
<dbReference type="GO" id="GO:0006429">
    <property type="term" value="P:leucyl-tRNA aminoacylation"/>
    <property type="evidence" value="ECO:0007669"/>
    <property type="project" value="InterPro"/>
</dbReference>
<comment type="subcellular location">
    <subcellularLocation>
        <location evidence="1">Mitochondrion</location>
    </subcellularLocation>
</comment>
<evidence type="ECO:0000313" key="14">
    <source>
        <dbReference type="EnsemblMetazoa" id="GBRI023841-PA"/>
    </source>
</evidence>
<dbReference type="GO" id="GO:0004823">
    <property type="term" value="F:leucine-tRNA ligase activity"/>
    <property type="evidence" value="ECO:0007669"/>
    <property type="project" value="UniProtKB-EC"/>
</dbReference>
<dbReference type="FunFam" id="3.40.50.620:FF:000060">
    <property type="entry name" value="Leucine--tRNA ligase"/>
    <property type="match status" value="1"/>
</dbReference>
<dbReference type="Gene3D" id="3.40.50.620">
    <property type="entry name" value="HUPs"/>
    <property type="match status" value="2"/>
</dbReference>
<feature type="domain" description="Methionyl/Valyl/Leucyl/Isoleucyl-tRNA synthetase anticodon-binding" evidence="13">
    <location>
        <begin position="684"/>
        <end position="801"/>
    </location>
</feature>
<reference evidence="14" key="2">
    <citation type="submission" date="2020-05" db="UniProtKB">
        <authorList>
            <consortium name="EnsemblMetazoa"/>
        </authorList>
    </citation>
    <scope>IDENTIFICATION</scope>
    <source>
        <strain evidence="14">IAEA</strain>
    </source>
</reference>
<evidence type="ECO:0000259" key="13">
    <source>
        <dbReference type="Pfam" id="PF08264"/>
    </source>
</evidence>
<evidence type="ECO:0000256" key="7">
    <source>
        <dbReference type="ARBA" id="ARBA00022917"/>
    </source>
</evidence>
<keyword evidence="6 11" id="KW-0067">ATP-binding</keyword>
<keyword evidence="5 11" id="KW-0547">Nucleotide-binding</keyword>
<protein>
    <recommendedName>
        <fullName evidence="3">leucine--tRNA ligase</fullName>
        <ecNumber evidence="3">6.1.1.4</ecNumber>
    </recommendedName>
    <alternativeName>
        <fullName evidence="9">Leucyl-tRNA synthetase</fullName>
    </alternativeName>
</protein>
<dbReference type="PANTHER" id="PTHR43740:SF2">
    <property type="entry name" value="LEUCINE--TRNA LIGASE, MITOCHONDRIAL"/>
    <property type="match status" value="1"/>
</dbReference>
<evidence type="ECO:0000256" key="2">
    <source>
        <dbReference type="ARBA" id="ARBA00005594"/>
    </source>
</evidence>
<sequence>MQILLQLKSLRRFTNLFERRWISQSGCSDIKDVELSQELKHCIETHWRKHINQQQFNDKSLDNKFYVLSMFPYPSGNLHMGHVRVYTISDAIARFQRMCGKNVFHPMGWDSFGLPAENAAIQRGIEPKIWTEQNIAQMKQQLIDLGCSFDWSRELSTCSLDYYKWTQKLFLMLYHKGMAYQNEALVNWDPVDETVLADEQVDNNGCSWRSGAKVEKRLLRQWFVKTTAYAKQLLEGLDDPMLKDWRDIINLQRHWIGQCDGYSFQLLTSGSNYLRVWTAQPEHFKDPNAFVVLKSQHYLGKEQENEVHMTVENPFTGTIMPLIFSDEPAFPDKCDVYLAAPNFREKDEELQRALNLSFFADNEFNFENLKMENLRKEVLETAERLKLGGYSVSSKLQDWLISRQRYWGTPIPIVHCDKCGAVPVPDDQLPVRLPETYVFKSKDVFDIFQCSCPKCGNASAHRETDTMDTFVDSSWYYLRYLDACNNHEIFDKNLAHQCMPVDLYIGGKEHAVLHLYYARFINHFLHSQGLVPRKEPFARLLVQGMVMGRSYRVRGSGRYVQEHEVEIVNAKRNQAILKETKEAVVISWEKMSKSKMNGVDPADMFREYGIDTTRLIILADVAPTSHRNWSSETFPGILNWQKRLWRIINEFYELRSSPESSQVDVNSTEFKVEEEKLFDARNFYVKGVTFNFRHAYQLSVAISKMQGLTNSLKRVPKFIQRFSKEYEQTLAAQLIMLAPMAPHFACELWSKFVLAPKRLNTSPAHFNWETDVLLQRWPEIDQQYKVGLTVKVNGFENCVIKIARSHIDNVTHNDALDLAFNTDSVTSYLIDKRIRTTNFVLYPGIAAILNIYVDKVKEEKPNSRATGSKEGGTTA</sequence>
<evidence type="ECO:0000313" key="15">
    <source>
        <dbReference type="Proteomes" id="UP000091820"/>
    </source>
</evidence>
<dbReference type="AlphaFoldDB" id="A0A1A9WLE5"/>
<dbReference type="InterPro" id="IPR013155">
    <property type="entry name" value="M/V/L/I-tRNA-synth_anticd-bd"/>
</dbReference>
<dbReference type="STRING" id="37001.A0A1A9WLE5"/>
<keyword evidence="7 11" id="KW-0648">Protein biosynthesis</keyword>
<dbReference type="FunFam" id="2.20.28.290:FF:000002">
    <property type="entry name" value="Leucine--tRNA ligase"/>
    <property type="match status" value="1"/>
</dbReference>
<comment type="catalytic activity">
    <reaction evidence="10">
        <text>tRNA(Leu) + L-leucine + ATP = L-leucyl-tRNA(Leu) + AMP + diphosphate</text>
        <dbReference type="Rhea" id="RHEA:11688"/>
        <dbReference type="Rhea" id="RHEA-COMP:9613"/>
        <dbReference type="Rhea" id="RHEA-COMP:9622"/>
        <dbReference type="ChEBI" id="CHEBI:30616"/>
        <dbReference type="ChEBI" id="CHEBI:33019"/>
        <dbReference type="ChEBI" id="CHEBI:57427"/>
        <dbReference type="ChEBI" id="CHEBI:78442"/>
        <dbReference type="ChEBI" id="CHEBI:78494"/>
        <dbReference type="ChEBI" id="CHEBI:456215"/>
        <dbReference type="EC" id="6.1.1.4"/>
    </reaction>
</comment>
<dbReference type="Proteomes" id="UP000091820">
    <property type="component" value="Unassembled WGS sequence"/>
</dbReference>
<dbReference type="InterPro" id="IPR009080">
    <property type="entry name" value="tRNAsynth_Ia_anticodon-bd"/>
</dbReference>
<dbReference type="InterPro" id="IPR002300">
    <property type="entry name" value="aa-tRNA-synth_Ia"/>
</dbReference>
<evidence type="ECO:0000256" key="1">
    <source>
        <dbReference type="ARBA" id="ARBA00004173"/>
    </source>
</evidence>
<evidence type="ECO:0000256" key="3">
    <source>
        <dbReference type="ARBA" id="ARBA00013164"/>
    </source>
</evidence>
<keyword evidence="8 11" id="KW-0030">Aminoacyl-tRNA synthetase</keyword>
<dbReference type="Pfam" id="PF00133">
    <property type="entry name" value="tRNA-synt_1"/>
    <property type="match status" value="2"/>
</dbReference>
<dbReference type="FunFam" id="1.10.730.10:FF:000060">
    <property type="entry name" value="Leucyl-tRNA synthetase"/>
    <property type="match status" value="1"/>
</dbReference>
<dbReference type="EC" id="6.1.1.4" evidence="3"/>